<proteinExistence type="predicted"/>
<gene>
    <name evidence="1" type="ORF">D1781_03360</name>
</gene>
<dbReference type="Proteomes" id="UP000265742">
    <property type="component" value="Unassembled WGS sequence"/>
</dbReference>
<comment type="caution">
    <text evidence="1">The sequence shown here is derived from an EMBL/GenBank/DDBJ whole genome shotgun (WGS) entry which is preliminary data.</text>
</comment>
<sequence>MMLVAELIEAVQPALREILTPEELAETTTTVTWAPDFTAGLGRRQAMSDDEPLRPEAMLEVRTLGEHRGIWVDGDETSSEVYARVRSELQDFVAESGFGWGQLRP</sequence>
<evidence type="ECO:0000313" key="2">
    <source>
        <dbReference type="Proteomes" id="UP000265742"/>
    </source>
</evidence>
<evidence type="ECO:0000313" key="1">
    <source>
        <dbReference type="EMBL" id="RIX30480.1"/>
    </source>
</evidence>
<protein>
    <submittedName>
        <fullName evidence="1">Uncharacterized protein</fullName>
    </submittedName>
</protein>
<dbReference type="OrthoDB" id="4946825at2"/>
<keyword evidence="2" id="KW-1185">Reference proteome</keyword>
<dbReference type="EMBL" id="QXTG01000001">
    <property type="protein sequence ID" value="RIX30480.1"/>
    <property type="molecule type" value="Genomic_DNA"/>
</dbReference>
<dbReference type="RefSeq" id="WP_119480841.1">
    <property type="nucleotide sequence ID" value="NZ_QXTG01000001.1"/>
</dbReference>
<organism evidence="1 2">
    <name type="scientific">Amnibacterium setariae</name>
    <dbReference type="NCBI Taxonomy" id="2306585"/>
    <lineage>
        <taxon>Bacteria</taxon>
        <taxon>Bacillati</taxon>
        <taxon>Actinomycetota</taxon>
        <taxon>Actinomycetes</taxon>
        <taxon>Micrococcales</taxon>
        <taxon>Microbacteriaceae</taxon>
        <taxon>Amnibacterium</taxon>
    </lineage>
</organism>
<reference evidence="2" key="1">
    <citation type="submission" date="2018-09" db="EMBL/GenBank/DDBJ databases">
        <authorList>
            <person name="Kim I."/>
        </authorList>
    </citation>
    <scope>NUCLEOTIDE SEQUENCE [LARGE SCALE GENOMIC DNA]</scope>
    <source>
        <strain evidence="2">DD4a</strain>
    </source>
</reference>
<dbReference type="AlphaFoldDB" id="A0A3A1U2E0"/>
<accession>A0A3A1U2E0</accession>
<name>A0A3A1U2E0_9MICO</name>